<gene>
    <name evidence="11" type="ORF">GDO81_013976</name>
</gene>
<dbReference type="GO" id="GO:0005615">
    <property type="term" value="C:extracellular space"/>
    <property type="evidence" value="ECO:0007669"/>
    <property type="project" value="TreeGrafter"/>
</dbReference>
<comment type="caution">
    <text evidence="11">The sequence shown here is derived from an EMBL/GenBank/DDBJ whole genome shotgun (WGS) entry which is preliminary data.</text>
</comment>
<dbReference type="Proteomes" id="UP000824782">
    <property type="component" value="Unassembled WGS sequence"/>
</dbReference>
<dbReference type="GO" id="GO:0001664">
    <property type="term" value="F:G protein-coupled receptor binding"/>
    <property type="evidence" value="ECO:0007669"/>
    <property type="project" value="TreeGrafter"/>
</dbReference>
<keyword evidence="12" id="KW-1185">Reference proteome</keyword>
<evidence type="ECO:0000256" key="1">
    <source>
        <dbReference type="ARBA" id="ARBA00004613"/>
    </source>
</evidence>
<keyword evidence="3" id="KW-0964">Secreted</keyword>
<dbReference type="AlphaFoldDB" id="A0AAV7B751"/>
<dbReference type="PANTHER" id="PTHR10558:SF1">
    <property type="entry name" value="CORTISTATIN"/>
    <property type="match status" value="1"/>
</dbReference>
<evidence type="ECO:0000256" key="2">
    <source>
        <dbReference type="ARBA" id="ARBA00008327"/>
    </source>
</evidence>
<evidence type="ECO:0000313" key="12">
    <source>
        <dbReference type="Proteomes" id="UP000824782"/>
    </source>
</evidence>
<evidence type="ECO:0000256" key="5">
    <source>
        <dbReference type="ARBA" id="ARBA00022702"/>
    </source>
</evidence>
<organism evidence="11 12">
    <name type="scientific">Engystomops pustulosus</name>
    <name type="common">Tungara frog</name>
    <name type="synonym">Physalaemus pustulosus</name>
    <dbReference type="NCBI Taxonomy" id="76066"/>
    <lineage>
        <taxon>Eukaryota</taxon>
        <taxon>Metazoa</taxon>
        <taxon>Chordata</taxon>
        <taxon>Craniata</taxon>
        <taxon>Vertebrata</taxon>
        <taxon>Euteleostomi</taxon>
        <taxon>Amphibia</taxon>
        <taxon>Batrachia</taxon>
        <taxon>Anura</taxon>
        <taxon>Neobatrachia</taxon>
        <taxon>Hyloidea</taxon>
        <taxon>Leptodactylidae</taxon>
        <taxon>Leiuperinae</taxon>
        <taxon>Engystomops</taxon>
    </lineage>
</organism>
<feature type="domain" description="Somatostatin/Cortistatin C-terminal" evidence="10">
    <location>
        <begin position="94"/>
        <end position="105"/>
    </location>
</feature>
<accession>A0AAV7B751</accession>
<feature type="chain" id="PRO_5043361365" description="Somatostatin/Cortistatin C-terminal domain-containing protein" evidence="9">
    <location>
        <begin position="26"/>
        <end position="105"/>
    </location>
</feature>
<evidence type="ECO:0000256" key="8">
    <source>
        <dbReference type="PIRSR" id="PIRSR001814-1"/>
    </source>
</evidence>
<dbReference type="PIRSF" id="PIRSF001814">
    <property type="entry name" value="Somatostatin"/>
    <property type="match status" value="1"/>
</dbReference>
<comment type="subcellular location">
    <subcellularLocation>
        <location evidence="1">Secreted</location>
    </subcellularLocation>
</comment>
<keyword evidence="6 9" id="KW-0732">Signal</keyword>
<dbReference type="InterPro" id="IPR004250">
    <property type="entry name" value="Somatostatin"/>
</dbReference>
<evidence type="ECO:0000256" key="7">
    <source>
        <dbReference type="ARBA" id="ARBA00023157"/>
    </source>
</evidence>
<dbReference type="InterPro" id="IPR018142">
    <property type="entry name" value="Somatostatin/Cortistatin_C"/>
</dbReference>
<evidence type="ECO:0000256" key="3">
    <source>
        <dbReference type="ARBA" id="ARBA00022525"/>
    </source>
</evidence>
<dbReference type="GO" id="GO:0030334">
    <property type="term" value="P:regulation of cell migration"/>
    <property type="evidence" value="ECO:0007669"/>
    <property type="project" value="TreeGrafter"/>
</dbReference>
<keyword evidence="5" id="KW-0372">Hormone</keyword>
<protein>
    <recommendedName>
        <fullName evidence="10">Somatostatin/Cortistatin C-terminal domain-containing protein</fullName>
    </recommendedName>
</protein>
<proteinExistence type="inferred from homology"/>
<reference evidence="11" key="1">
    <citation type="thesis" date="2020" institute="ProQuest LLC" country="789 East Eisenhower Parkway, Ann Arbor, MI, USA">
        <title>Comparative Genomics and Chromosome Evolution.</title>
        <authorList>
            <person name="Mudd A.B."/>
        </authorList>
    </citation>
    <scope>NUCLEOTIDE SEQUENCE</scope>
    <source>
        <strain evidence="11">237g6f4</strain>
        <tissue evidence="11">Blood</tissue>
    </source>
</reference>
<dbReference type="EMBL" id="WNYA01000006">
    <property type="protein sequence ID" value="KAG8568381.1"/>
    <property type="molecule type" value="Genomic_DNA"/>
</dbReference>
<feature type="disulfide bond" evidence="8">
    <location>
        <begin position="94"/>
        <end position="105"/>
    </location>
</feature>
<dbReference type="GO" id="GO:0005184">
    <property type="term" value="F:neuropeptide hormone activity"/>
    <property type="evidence" value="ECO:0007669"/>
    <property type="project" value="TreeGrafter"/>
</dbReference>
<feature type="signal peptide" evidence="9">
    <location>
        <begin position="1"/>
        <end position="25"/>
    </location>
</feature>
<evidence type="ECO:0000256" key="6">
    <source>
        <dbReference type="ARBA" id="ARBA00022729"/>
    </source>
</evidence>
<keyword evidence="4" id="KW-0165">Cleavage on pair of basic residues</keyword>
<sequence>MCQSLQTSRLLLVLLVSCTVRSTVPIRHDRMTPSNSMDVAEIKKSSLMNVLSAILDWRPPESDAVMINIEDPELPDRPQRSMYNPNMGREKNMCKNFFWKTFSTC</sequence>
<name>A0AAV7B751_ENGPU</name>
<keyword evidence="7 8" id="KW-1015">Disulfide bond</keyword>
<dbReference type="GO" id="GO:0007193">
    <property type="term" value="P:adenylate cyclase-inhibiting G protein-coupled receptor signaling pathway"/>
    <property type="evidence" value="ECO:0007669"/>
    <property type="project" value="TreeGrafter"/>
</dbReference>
<dbReference type="PANTHER" id="PTHR10558">
    <property type="entry name" value="SOMATOSTATIN"/>
    <property type="match status" value="1"/>
</dbReference>
<evidence type="ECO:0000259" key="10">
    <source>
        <dbReference type="Pfam" id="PF03002"/>
    </source>
</evidence>
<comment type="similarity">
    <text evidence="2">Belongs to the somatostatin family.</text>
</comment>
<evidence type="ECO:0000256" key="9">
    <source>
        <dbReference type="SAM" id="SignalP"/>
    </source>
</evidence>
<dbReference type="Pfam" id="PF03002">
    <property type="entry name" value="Somatostatin"/>
    <property type="match status" value="1"/>
</dbReference>
<evidence type="ECO:0000313" key="11">
    <source>
        <dbReference type="EMBL" id="KAG8568381.1"/>
    </source>
</evidence>
<evidence type="ECO:0000256" key="4">
    <source>
        <dbReference type="ARBA" id="ARBA00022685"/>
    </source>
</evidence>